<dbReference type="PROSITE" id="PS01186">
    <property type="entry name" value="EGF_2"/>
    <property type="match status" value="5"/>
</dbReference>
<keyword evidence="6" id="KW-0472">Membrane</keyword>
<keyword evidence="4" id="KW-1015">Disulfide bond</keyword>
<dbReference type="AlphaFoldDB" id="A0AAV4F283"/>
<dbReference type="CDD" id="cd00054">
    <property type="entry name" value="EGF_CA"/>
    <property type="match status" value="7"/>
</dbReference>
<evidence type="ECO:0000259" key="7">
    <source>
        <dbReference type="PROSITE" id="PS50026"/>
    </source>
</evidence>
<feature type="domain" description="EGF-like" evidence="7">
    <location>
        <begin position="282"/>
        <end position="321"/>
    </location>
</feature>
<dbReference type="PROSITE" id="PS50026">
    <property type="entry name" value="EGF_3"/>
    <property type="match status" value="8"/>
</dbReference>
<dbReference type="InterPro" id="IPR000152">
    <property type="entry name" value="EGF-type_Asp/Asn_hydroxyl_site"/>
</dbReference>
<evidence type="ECO:0000256" key="3">
    <source>
        <dbReference type="ARBA" id="ARBA00022737"/>
    </source>
</evidence>
<dbReference type="InterPro" id="IPR009030">
    <property type="entry name" value="Growth_fac_rcpt_cys_sf"/>
</dbReference>
<feature type="domain" description="EGF-like" evidence="7">
    <location>
        <begin position="423"/>
        <end position="462"/>
    </location>
</feature>
<dbReference type="InterPro" id="IPR049883">
    <property type="entry name" value="NOTCH1_EGF-like"/>
</dbReference>
<feature type="non-terminal residue" evidence="8">
    <location>
        <position position="632"/>
    </location>
</feature>
<dbReference type="FunFam" id="2.10.25.10:FF:000038">
    <property type="entry name" value="Fibrillin 2"/>
    <property type="match status" value="8"/>
</dbReference>
<dbReference type="PANTHER" id="PTHR24034:SF209">
    <property type="entry name" value="EGF-LIKE DOMAIN-CONTAINING PROTEIN"/>
    <property type="match status" value="1"/>
</dbReference>
<gene>
    <name evidence="8" type="ORF">ElyMa_000252400</name>
</gene>
<organism evidence="8 9">
    <name type="scientific">Elysia marginata</name>
    <dbReference type="NCBI Taxonomy" id="1093978"/>
    <lineage>
        <taxon>Eukaryota</taxon>
        <taxon>Metazoa</taxon>
        <taxon>Spiralia</taxon>
        <taxon>Lophotrochozoa</taxon>
        <taxon>Mollusca</taxon>
        <taxon>Gastropoda</taxon>
        <taxon>Heterobranchia</taxon>
        <taxon>Euthyneura</taxon>
        <taxon>Panpulmonata</taxon>
        <taxon>Sacoglossa</taxon>
        <taxon>Placobranchoidea</taxon>
        <taxon>Plakobranchidae</taxon>
        <taxon>Elysia</taxon>
    </lineage>
</organism>
<dbReference type="Proteomes" id="UP000762676">
    <property type="component" value="Unassembled WGS sequence"/>
</dbReference>
<keyword evidence="6" id="KW-1133">Transmembrane helix</keyword>
<dbReference type="InterPro" id="IPR018097">
    <property type="entry name" value="EGF_Ca-bd_CS"/>
</dbReference>
<keyword evidence="6" id="KW-0812">Transmembrane</keyword>
<dbReference type="PROSITE" id="PS00010">
    <property type="entry name" value="ASX_HYDROXYL"/>
    <property type="match status" value="8"/>
</dbReference>
<feature type="domain" description="EGF-like" evidence="7">
    <location>
        <begin position="465"/>
        <end position="506"/>
    </location>
</feature>
<name>A0AAV4F283_9GAST</name>
<feature type="domain" description="EGF-like" evidence="7">
    <location>
        <begin position="327"/>
        <end position="365"/>
    </location>
</feature>
<feature type="domain" description="EGF-like" evidence="7">
    <location>
        <begin position="549"/>
        <end position="590"/>
    </location>
</feature>
<evidence type="ECO:0000256" key="5">
    <source>
        <dbReference type="PROSITE-ProRule" id="PRU00076"/>
    </source>
</evidence>
<keyword evidence="3" id="KW-0677">Repeat</keyword>
<proteinExistence type="predicted"/>
<feature type="domain" description="EGF-like" evidence="7">
    <location>
        <begin position="507"/>
        <end position="548"/>
    </location>
</feature>
<evidence type="ECO:0000256" key="6">
    <source>
        <dbReference type="SAM" id="Phobius"/>
    </source>
</evidence>
<dbReference type="SMART" id="SM00179">
    <property type="entry name" value="EGF_CA"/>
    <property type="match status" value="10"/>
</dbReference>
<dbReference type="GO" id="GO:0005509">
    <property type="term" value="F:calcium ion binding"/>
    <property type="evidence" value="ECO:0007669"/>
    <property type="project" value="InterPro"/>
</dbReference>
<keyword evidence="2" id="KW-0732">Signal</keyword>
<keyword evidence="9" id="KW-1185">Reference proteome</keyword>
<feature type="domain" description="EGF-like" evidence="7">
    <location>
        <begin position="591"/>
        <end position="630"/>
    </location>
</feature>
<evidence type="ECO:0000256" key="2">
    <source>
        <dbReference type="ARBA" id="ARBA00022729"/>
    </source>
</evidence>
<dbReference type="InterPro" id="IPR050751">
    <property type="entry name" value="ECM_structural_protein"/>
</dbReference>
<dbReference type="Gene3D" id="2.10.25.10">
    <property type="entry name" value="Laminin"/>
    <property type="match status" value="10"/>
</dbReference>
<protein>
    <submittedName>
        <fullName evidence="8">Latent-transforming growth factor beta-binding protein 2</fullName>
    </submittedName>
</protein>
<dbReference type="PANTHER" id="PTHR24034">
    <property type="entry name" value="EGF-LIKE DOMAIN-CONTAINING PROTEIN"/>
    <property type="match status" value="1"/>
</dbReference>
<accession>A0AAV4F283</accession>
<reference evidence="8 9" key="1">
    <citation type="journal article" date="2021" name="Elife">
        <title>Chloroplast acquisition without the gene transfer in kleptoplastic sea slugs, Plakobranchus ocellatus.</title>
        <authorList>
            <person name="Maeda T."/>
            <person name="Takahashi S."/>
            <person name="Yoshida T."/>
            <person name="Shimamura S."/>
            <person name="Takaki Y."/>
            <person name="Nagai Y."/>
            <person name="Toyoda A."/>
            <person name="Suzuki Y."/>
            <person name="Arimoto A."/>
            <person name="Ishii H."/>
            <person name="Satoh N."/>
            <person name="Nishiyama T."/>
            <person name="Hasebe M."/>
            <person name="Maruyama T."/>
            <person name="Minagawa J."/>
            <person name="Obokata J."/>
            <person name="Shigenobu S."/>
        </authorList>
    </citation>
    <scope>NUCLEOTIDE SEQUENCE [LARGE SCALE GENOMIC DNA]</scope>
</reference>
<keyword evidence="1 5" id="KW-0245">EGF-like domain</keyword>
<feature type="transmembrane region" description="Helical" evidence="6">
    <location>
        <begin position="134"/>
        <end position="156"/>
    </location>
</feature>
<dbReference type="InterPro" id="IPR000742">
    <property type="entry name" value="EGF"/>
</dbReference>
<dbReference type="SUPFAM" id="SSF57184">
    <property type="entry name" value="Growth factor receptor domain"/>
    <property type="match status" value="3"/>
</dbReference>
<dbReference type="SMART" id="SM00181">
    <property type="entry name" value="EGF"/>
    <property type="match status" value="10"/>
</dbReference>
<comment type="caution">
    <text evidence="5">Lacks conserved residue(s) required for the propagation of feature annotation.</text>
</comment>
<dbReference type="PROSITE" id="PS01187">
    <property type="entry name" value="EGF_CA"/>
    <property type="match status" value="3"/>
</dbReference>
<dbReference type="InterPro" id="IPR001881">
    <property type="entry name" value="EGF-like_Ca-bd_dom"/>
</dbReference>
<sequence length="632" mass="73025">MYVYCVSRQQKGLTDCWKRHERKCKSVQIRKFYKRELRLMNLFCSPDVEKVETKLDFETLVSTAEDIQKCEDEFYRSFRGQRDMQGKIIVESIEDETCEWVGLSSSVMAEVELWLGERNYLKTKSKTHGEKQKYAMCFSLIFPLYVCAFHAMTFVLNMKPNEDYTDVFWTLSSRVQKNALKGQVGDIERFCLKSMVRNRCRDGTHTCDLARSQCVHEPGSFRCQCYRNYEQVNKTHCGDRNFCRDETHRCDPRTTKCVALTPGYRCDCRTGYQPKNRYTCRDIDECKTNQHDCDEKTAVCQNEPGTFSCKCKPGFQKSSRNSKACRDVNECSPLFNRCPANSRCVNDLGTYYCVCFDGFASLTPYDYTTGFQLTCEDINECAETRDLKRHNCSSTSQCENLGGSFRCNCNDGYTQRDNFRCQDIDECRENLHNCSSISRCKNLDGSFRCNCNNGYTQRDNFKCIDTDECRENLHNCSSVSQCKNLDGSFRCDCNKGYTQKDKFTCKDTDECRENLHNCSSVSQCKNLDGSFRCDCNNGYTQRDKFTCVDTDECRENSHNCSSISQCKNLDGSFRCNCNNGYTQRDNFTCVDVDECRENLHNCSEASQCENLDGSFRCNCSSGYTQDDNFTCS</sequence>
<evidence type="ECO:0000313" key="8">
    <source>
        <dbReference type="EMBL" id="GFR67379.1"/>
    </source>
</evidence>
<dbReference type="EMBL" id="BMAT01000496">
    <property type="protein sequence ID" value="GFR67379.1"/>
    <property type="molecule type" value="Genomic_DNA"/>
</dbReference>
<evidence type="ECO:0000313" key="9">
    <source>
        <dbReference type="Proteomes" id="UP000762676"/>
    </source>
</evidence>
<evidence type="ECO:0000256" key="1">
    <source>
        <dbReference type="ARBA" id="ARBA00022536"/>
    </source>
</evidence>
<comment type="caution">
    <text evidence="8">The sequence shown here is derived from an EMBL/GenBank/DDBJ whole genome shotgun (WGS) entry which is preliminary data.</text>
</comment>
<evidence type="ECO:0000256" key="4">
    <source>
        <dbReference type="ARBA" id="ARBA00023157"/>
    </source>
</evidence>
<dbReference type="Pfam" id="PF07645">
    <property type="entry name" value="EGF_CA"/>
    <property type="match status" value="10"/>
</dbReference>
<feature type="domain" description="EGF-like" evidence="7">
    <location>
        <begin position="377"/>
        <end position="422"/>
    </location>
</feature>